<protein>
    <submittedName>
        <fullName evidence="1">Uncharacterized protein</fullName>
    </submittedName>
</protein>
<name>A0A381X5M9_9ZZZZ</name>
<evidence type="ECO:0000313" key="1">
    <source>
        <dbReference type="EMBL" id="SVA60049.1"/>
    </source>
</evidence>
<dbReference type="AlphaFoldDB" id="A0A381X5M9"/>
<dbReference type="EMBL" id="UINC01014005">
    <property type="protein sequence ID" value="SVA60049.1"/>
    <property type="molecule type" value="Genomic_DNA"/>
</dbReference>
<sequence>MDISIWFFNEPIVQSNAIVHVCQDLEWQIIMEKSKSF</sequence>
<organism evidence="1">
    <name type="scientific">marine metagenome</name>
    <dbReference type="NCBI Taxonomy" id="408172"/>
    <lineage>
        <taxon>unclassified sequences</taxon>
        <taxon>metagenomes</taxon>
        <taxon>ecological metagenomes</taxon>
    </lineage>
</organism>
<gene>
    <name evidence="1" type="ORF">METZ01_LOCUS112903</name>
</gene>
<proteinExistence type="predicted"/>
<accession>A0A381X5M9</accession>
<reference evidence="1" key="1">
    <citation type="submission" date="2018-05" db="EMBL/GenBank/DDBJ databases">
        <authorList>
            <person name="Lanie J.A."/>
            <person name="Ng W.-L."/>
            <person name="Kazmierczak K.M."/>
            <person name="Andrzejewski T.M."/>
            <person name="Davidsen T.M."/>
            <person name="Wayne K.J."/>
            <person name="Tettelin H."/>
            <person name="Glass J.I."/>
            <person name="Rusch D."/>
            <person name="Podicherti R."/>
            <person name="Tsui H.-C.T."/>
            <person name="Winkler M.E."/>
        </authorList>
    </citation>
    <scope>NUCLEOTIDE SEQUENCE</scope>
</reference>